<protein>
    <submittedName>
        <fullName evidence="3">Alpha/beta hydrolase family protein</fullName>
    </submittedName>
</protein>
<dbReference type="EMBL" id="CXWD01000011">
    <property type="protein sequence ID" value="CTQ71981.1"/>
    <property type="molecule type" value="Genomic_DNA"/>
</dbReference>
<keyword evidence="1" id="KW-0472">Membrane</keyword>
<feature type="domain" description="Xaa-Pro dipeptidyl-peptidase-like" evidence="2">
    <location>
        <begin position="61"/>
        <end position="286"/>
    </location>
</feature>
<name>A0A0M7ABH4_9HYPH</name>
<keyword evidence="4" id="KW-1185">Reference proteome</keyword>
<reference evidence="4" key="1">
    <citation type="submission" date="2015-07" db="EMBL/GenBank/DDBJ databases">
        <authorList>
            <person name="Rodrigo-Torres Lidia"/>
            <person name="Arahal R.David."/>
        </authorList>
    </citation>
    <scope>NUCLEOTIDE SEQUENCE [LARGE SCALE GENOMIC DNA]</scope>
    <source>
        <strain evidence="4">CECT 5112</strain>
    </source>
</reference>
<dbReference type="STRING" id="388408.LAX5112_02995"/>
<dbReference type="Proteomes" id="UP000053235">
    <property type="component" value="Unassembled WGS sequence"/>
</dbReference>
<gene>
    <name evidence="3" type="ORF">LAX5112_02995</name>
</gene>
<evidence type="ECO:0000313" key="3">
    <source>
        <dbReference type="EMBL" id="CTQ71981.1"/>
    </source>
</evidence>
<dbReference type="AlphaFoldDB" id="A0A0M7ABH4"/>
<dbReference type="SUPFAM" id="SSF53474">
    <property type="entry name" value="alpha/beta-Hydrolases"/>
    <property type="match status" value="1"/>
</dbReference>
<evidence type="ECO:0000259" key="2">
    <source>
        <dbReference type="Pfam" id="PF02129"/>
    </source>
</evidence>
<dbReference type="Pfam" id="PF02129">
    <property type="entry name" value="Peptidase_S15"/>
    <property type="match status" value="1"/>
</dbReference>
<feature type="transmembrane region" description="Helical" evidence="1">
    <location>
        <begin position="5"/>
        <end position="26"/>
    </location>
</feature>
<evidence type="ECO:0000313" key="4">
    <source>
        <dbReference type="Proteomes" id="UP000053235"/>
    </source>
</evidence>
<dbReference type="InterPro" id="IPR000383">
    <property type="entry name" value="Xaa-Pro-like_dom"/>
</dbReference>
<keyword evidence="1" id="KW-0812">Transmembrane</keyword>
<dbReference type="InterPro" id="IPR053145">
    <property type="entry name" value="AB_hydrolase_Est10"/>
</dbReference>
<keyword evidence="1" id="KW-1133">Transmembrane helix</keyword>
<organism evidence="3 4">
    <name type="scientific">Roseibium alexandrii</name>
    <dbReference type="NCBI Taxonomy" id="388408"/>
    <lineage>
        <taxon>Bacteria</taxon>
        <taxon>Pseudomonadati</taxon>
        <taxon>Pseudomonadota</taxon>
        <taxon>Alphaproteobacteria</taxon>
        <taxon>Hyphomicrobiales</taxon>
        <taxon>Stappiaceae</taxon>
        <taxon>Roseibium</taxon>
    </lineage>
</organism>
<proteinExistence type="predicted"/>
<dbReference type="GO" id="GO:0052689">
    <property type="term" value="F:carboxylic ester hydrolase activity"/>
    <property type="evidence" value="ECO:0007669"/>
    <property type="project" value="TreeGrafter"/>
</dbReference>
<evidence type="ECO:0000256" key="1">
    <source>
        <dbReference type="SAM" id="Phobius"/>
    </source>
</evidence>
<dbReference type="InterPro" id="IPR029058">
    <property type="entry name" value="AB_hydrolase_fold"/>
</dbReference>
<dbReference type="RefSeq" id="WP_208981364.1">
    <property type="nucleotide sequence ID" value="NZ_CXWD01000011.1"/>
</dbReference>
<accession>A0A0M7ABH4</accession>
<sequence length="356" mass="39559">MQRRWVYWLTGSVFGAVMLVLGLQVLSGLDDFDLSAYEARSVSFSHQDTQISGTLHLPGVQGAPVILLVHGDGPQDRYSGGGYLPLIKVFLESGIAVYSWDKPGVGASQGNWLDHSMSDRADLAKTALSQLKTLPGLSLSSFGFLGFSQAGWVLPHLAQESEPTDFLVLIGGAVDWQRQGQYYTRQRLAADGASAEAIKSELDRQAGRNEQYLGPEAAYADYLAAQDTSSPMPEDRFHFVKKNWRSNSTETLKTAEKPMFIIHGSDDLNVDPNYNSETYRQILENQHPANRFEIIDRASHGLLRSDLFNYQRPDQMPFWAEWAFLSLGREALAPGTLDLIANWVHDQPHSASVTVR</sequence>
<dbReference type="PANTHER" id="PTHR43265:SF1">
    <property type="entry name" value="ESTERASE ESTD"/>
    <property type="match status" value="1"/>
</dbReference>
<dbReference type="Gene3D" id="3.40.50.1820">
    <property type="entry name" value="alpha/beta hydrolase"/>
    <property type="match status" value="1"/>
</dbReference>
<dbReference type="PANTHER" id="PTHR43265">
    <property type="entry name" value="ESTERASE ESTD"/>
    <property type="match status" value="1"/>
</dbReference>
<keyword evidence="3" id="KW-0378">Hydrolase</keyword>